<dbReference type="Pfam" id="PF14537">
    <property type="entry name" value="Cytochrom_c3_2"/>
    <property type="match status" value="1"/>
</dbReference>
<evidence type="ECO:0000256" key="2">
    <source>
        <dbReference type="ARBA" id="ARBA00022448"/>
    </source>
</evidence>
<evidence type="ECO:0000313" key="9">
    <source>
        <dbReference type="EMBL" id="KNZ68479.1"/>
    </source>
</evidence>
<dbReference type="Proteomes" id="UP000037175">
    <property type="component" value="Unassembled WGS sequence"/>
</dbReference>
<reference evidence="10" key="1">
    <citation type="submission" date="2015-07" db="EMBL/GenBank/DDBJ databases">
        <title>Complete Genome of Thermincola ferriacetica strain Z-0001T.</title>
        <authorList>
            <person name="Lusk B."/>
            <person name="Badalamenti J.P."/>
            <person name="Parameswaran P."/>
            <person name="Bond D.R."/>
            <person name="Torres C.I."/>
        </authorList>
    </citation>
    <scope>NUCLEOTIDE SEQUENCE [LARGE SCALE GENOMIC DNA]</scope>
    <source>
        <strain evidence="10">Z-0001</strain>
    </source>
</reference>
<keyword evidence="6" id="KW-0408">Iron</keyword>
<keyword evidence="2" id="KW-0813">Transport</keyword>
<evidence type="ECO:0000256" key="3">
    <source>
        <dbReference type="ARBA" id="ARBA00022617"/>
    </source>
</evidence>
<feature type="transmembrane region" description="Helical" evidence="7">
    <location>
        <begin position="20"/>
        <end position="39"/>
    </location>
</feature>
<keyword evidence="7" id="KW-1133">Transmembrane helix</keyword>
<evidence type="ECO:0000256" key="7">
    <source>
        <dbReference type="SAM" id="Phobius"/>
    </source>
</evidence>
<dbReference type="GO" id="GO:0030313">
    <property type="term" value="C:cell envelope"/>
    <property type="evidence" value="ECO:0007669"/>
    <property type="project" value="UniProtKB-SubCell"/>
</dbReference>
<comment type="caution">
    <text evidence="9">The sequence shown here is derived from an EMBL/GenBank/DDBJ whole genome shotgun (WGS) entry which is preliminary data.</text>
</comment>
<keyword evidence="3" id="KW-0349">Heme</keyword>
<evidence type="ECO:0000256" key="4">
    <source>
        <dbReference type="ARBA" id="ARBA00022723"/>
    </source>
</evidence>
<evidence type="ECO:0000256" key="1">
    <source>
        <dbReference type="ARBA" id="ARBA00004196"/>
    </source>
</evidence>
<dbReference type="InterPro" id="IPR012286">
    <property type="entry name" value="Tetrahaem_cytochrome"/>
</dbReference>
<keyword evidence="7" id="KW-0472">Membrane</keyword>
<evidence type="ECO:0000256" key="6">
    <source>
        <dbReference type="ARBA" id="ARBA00023004"/>
    </source>
</evidence>
<gene>
    <name evidence="9" type="ORF">Tfer_3001</name>
</gene>
<sequence>MERDSGQQINFWKKSFQNKVLLLVLIALAVIVIGTGATLKASDKPAFCTNCHIMNTYYKSYSESNLLANKHAKAGLVCHDCHETSITAKINEGIKYITNDFKTPMKQRRYSKELCLKCHNDFDKIIEKTQSLEEANPHESHFGSQECYECHSMHRQSNVMCSRCHQFPWYKDLDSSWKQSGK</sequence>
<dbReference type="InterPro" id="IPR036280">
    <property type="entry name" value="Multihaem_cyt_sf"/>
</dbReference>
<keyword evidence="10" id="KW-1185">Reference proteome</keyword>
<organism evidence="9 10">
    <name type="scientific">Thermincola ferriacetica</name>
    <dbReference type="NCBI Taxonomy" id="281456"/>
    <lineage>
        <taxon>Bacteria</taxon>
        <taxon>Bacillati</taxon>
        <taxon>Bacillota</taxon>
        <taxon>Clostridia</taxon>
        <taxon>Eubacteriales</taxon>
        <taxon>Thermincolaceae</taxon>
        <taxon>Thermincola</taxon>
    </lineage>
</organism>
<accession>A0A0L6W079</accession>
<evidence type="ECO:0000259" key="8">
    <source>
        <dbReference type="Pfam" id="PF14537"/>
    </source>
</evidence>
<feature type="domain" description="Tetrahaem cytochrome" evidence="8">
    <location>
        <begin position="71"/>
        <end position="166"/>
    </location>
</feature>
<keyword evidence="4" id="KW-0479">Metal-binding</keyword>
<evidence type="ECO:0000313" key="10">
    <source>
        <dbReference type="Proteomes" id="UP000037175"/>
    </source>
</evidence>
<keyword evidence="5" id="KW-0249">Electron transport</keyword>
<dbReference type="GO" id="GO:0046872">
    <property type="term" value="F:metal ion binding"/>
    <property type="evidence" value="ECO:0007669"/>
    <property type="project" value="UniProtKB-KW"/>
</dbReference>
<dbReference type="RefSeq" id="WP_013119148.1">
    <property type="nucleotide sequence ID" value="NZ_LGTE01000030.1"/>
</dbReference>
<dbReference type="AlphaFoldDB" id="A0A0L6W079"/>
<comment type="subcellular location">
    <subcellularLocation>
        <location evidence="1">Cell envelope</location>
    </subcellularLocation>
</comment>
<proteinExistence type="predicted"/>
<dbReference type="Gene3D" id="1.10.1130.10">
    <property type="entry name" value="Flavocytochrome C3, Chain A"/>
    <property type="match status" value="1"/>
</dbReference>
<dbReference type="SUPFAM" id="SSF48695">
    <property type="entry name" value="Multiheme cytochromes"/>
    <property type="match status" value="1"/>
</dbReference>
<name>A0A0L6W079_9FIRM</name>
<dbReference type="EMBL" id="LGTE01000030">
    <property type="protein sequence ID" value="KNZ68479.1"/>
    <property type="molecule type" value="Genomic_DNA"/>
</dbReference>
<keyword evidence="7" id="KW-0812">Transmembrane</keyword>
<protein>
    <submittedName>
        <fullName evidence="9">Putative multiheme cytochrome c</fullName>
    </submittedName>
</protein>
<evidence type="ECO:0000256" key="5">
    <source>
        <dbReference type="ARBA" id="ARBA00022982"/>
    </source>
</evidence>